<gene>
    <name evidence="1" type="ORF">CYMTET_14613</name>
</gene>
<comment type="caution">
    <text evidence="1">The sequence shown here is derived from an EMBL/GenBank/DDBJ whole genome shotgun (WGS) entry which is preliminary data.</text>
</comment>
<dbReference type="AlphaFoldDB" id="A0AAE0GG19"/>
<name>A0AAE0GG19_9CHLO</name>
<accession>A0AAE0GG19</accession>
<protein>
    <submittedName>
        <fullName evidence="1">Uncharacterized protein</fullName>
    </submittedName>
</protein>
<sequence length="112" mass="12698">MLVLEHDIEREARVYKETLKEGRVKKTGLVDPLLALDYENAYKDENQNFVFVAPADFLADFVILDFFRGPSGRRVLRHVGPPKLGTFSITATSASPVVPGISYERDERLLFL</sequence>
<evidence type="ECO:0000313" key="2">
    <source>
        <dbReference type="Proteomes" id="UP001190700"/>
    </source>
</evidence>
<reference evidence="1 2" key="1">
    <citation type="journal article" date="2015" name="Genome Biol. Evol.">
        <title>Comparative Genomics of a Bacterivorous Green Alga Reveals Evolutionary Causalities and Consequences of Phago-Mixotrophic Mode of Nutrition.</title>
        <authorList>
            <person name="Burns J.A."/>
            <person name="Paasch A."/>
            <person name="Narechania A."/>
            <person name="Kim E."/>
        </authorList>
    </citation>
    <scope>NUCLEOTIDE SEQUENCE [LARGE SCALE GENOMIC DNA]</scope>
    <source>
        <strain evidence="1 2">PLY_AMNH</strain>
    </source>
</reference>
<proteinExistence type="predicted"/>
<dbReference type="EMBL" id="LGRX02006133">
    <property type="protein sequence ID" value="KAK3277378.1"/>
    <property type="molecule type" value="Genomic_DNA"/>
</dbReference>
<evidence type="ECO:0000313" key="1">
    <source>
        <dbReference type="EMBL" id="KAK3277378.1"/>
    </source>
</evidence>
<dbReference type="Proteomes" id="UP001190700">
    <property type="component" value="Unassembled WGS sequence"/>
</dbReference>
<organism evidence="1 2">
    <name type="scientific">Cymbomonas tetramitiformis</name>
    <dbReference type="NCBI Taxonomy" id="36881"/>
    <lineage>
        <taxon>Eukaryota</taxon>
        <taxon>Viridiplantae</taxon>
        <taxon>Chlorophyta</taxon>
        <taxon>Pyramimonadophyceae</taxon>
        <taxon>Pyramimonadales</taxon>
        <taxon>Pyramimonadaceae</taxon>
        <taxon>Cymbomonas</taxon>
    </lineage>
</organism>
<keyword evidence="2" id="KW-1185">Reference proteome</keyword>